<dbReference type="InterPro" id="IPR003959">
    <property type="entry name" value="ATPase_AAA_core"/>
</dbReference>
<feature type="compositionally biased region" description="Low complexity" evidence="3">
    <location>
        <begin position="86"/>
        <end position="95"/>
    </location>
</feature>
<accession>A0A6P6S0V2</accession>
<evidence type="ECO:0000256" key="1">
    <source>
        <dbReference type="ARBA" id="ARBA00022741"/>
    </source>
</evidence>
<feature type="region of interest" description="Disordered" evidence="3">
    <location>
        <begin position="1"/>
        <end position="27"/>
    </location>
</feature>
<keyword evidence="1" id="KW-0547">Nucleotide-binding</keyword>
<dbReference type="GO" id="GO:0005524">
    <property type="term" value="F:ATP binding"/>
    <property type="evidence" value="ECO:0007669"/>
    <property type="project" value="UniProtKB-KW"/>
</dbReference>
<feature type="compositionally biased region" description="Polar residues" evidence="3">
    <location>
        <begin position="614"/>
        <end position="631"/>
    </location>
</feature>
<organism evidence="5 6">
    <name type="scientific">Cyclospora cayetanensis</name>
    <dbReference type="NCBI Taxonomy" id="88456"/>
    <lineage>
        <taxon>Eukaryota</taxon>
        <taxon>Sar</taxon>
        <taxon>Alveolata</taxon>
        <taxon>Apicomplexa</taxon>
        <taxon>Conoidasida</taxon>
        <taxon>Coccidia</taxon>
        <taxon>Eucoccidiorida</taxon>
        <taxon>Eimeriorina</taxon>
        <taxon>Eimeriidae</taxon>
        <taxon>Cyclospora</taxon>
    </lineage>
</organism>
<keyword evidence="5" id="KW-1185">Reference proteome</keyword>
<protein>
    <submittedName>
        <fullName evidence="6">Uncharacterized protein LOC113147254</fullName>
    </submittedName>
</protein>
<dbReference type="RefSeq" id="XP_026192965.1">
    <property type="nucleotide sequence ID" value="XM_026337180.1"/>
</dbReference>
<feature type="region of interest" description="Disordered" evidence="3">
    <location>
        <begin position="614"/>
        <end position="647"/>
    </location>
</feature>
<feature type="compositionally biased region" description="Polar residues" evidence="3">
    <location>
        <begin position="68"/>
        <end position="85"/>
    </location>
</feature>
<evidence type="ECO:0000313" key="6">
    <source>
        <dbReference type="RefSeq" id="XP_026192965.1"/>
    </source>
</evidence>
<dbReference type="InterPro" id="IPR027417">
    <property type="entry name" value="P-loop_NTPase"/>
</dbReference>
<evidence type="ECO:0000259" key="4">
    <source>
        <dbReference type="SMART" id="SM00382"/>
    </source>
</evidence>
<name>A0A6P6S0V2_9EIME</name>
<feature type="domain" description="AAA+ ATPase" evidence="4">
    <location>
        <begin position="712"/>
        <end position="855"/>
    </location>
</feature>
<dbReference type="Pfam" id="PF00004">
    <property type="entry name" value="AAA"/>
    <property type="match status" value="1"/>
</dbReference>
<dbReference type="PANTHER" id="PTHR23077:SF171">
    <property type="entry name" value="NUCLEAR VALOSIN-CONTAINING PROTEIN-LIKE"/>
    <property type="match status" value="1"/>
</dbReference>
<dbReference type="Gene3D" id="3.40.50.300">
    <property type="entry name" value="P-loop containing nucleotide triphosphate hydrolases"/>
    <property type="match status" value="1"/>
</dbReference>
<feature type="region of interest" description="Disordered" evidence="3">
    <location>
        <begin position="513"/>
        <end position="534"/>
    </location>
</feature>
<feature type="region of interest" description="Disordered" evidence="3">
    <location>
        <begin position="68"/>
        <end position="95"/>
    </location>
</feature>
<dbReference type="SMART" id="SM00382">
    <property type="entry name" value="AAA"/>
    <property type="match status" value="1"/>
</dbReference>
<dbReference type="AlphaFoldDB" id="A0A6P6S0V2"/>
<dbReference type="OrthoDB" id="377311at2759"/>
<dbReference type="Proteomes" id="UP000515125">
    <property type="component" value="Unplaced"/>
</dbReference>
<dbReference type="InterPro" id="IPR050168">
    <property type="entry name" value="AAA_ATPase_domain"/>
</dbReference>
<dbReference type="CDD" id="cd19481">
    <property type="entry name" value="RecA-like_protease"/>
    <property type="match status" value="1"/>
</dbReference>
<sequence>MRVSCPGEPIARTQAAGAEAAAEDMSKHPSSLHPCCTDFLPNVAVASAARNGGWLVLKPCLSGDSSNSTDDVLKTAPSSQPATLKSPSSETPPSETLASETLAAQAEEAALEGLAASYCAHPAALLHRQAFGDYLLLLQQQQHQWLQDICSCCHAGRETQLCELLQHVHDAFAFTFFREAAAAAAAAAATSPRLAGEEAGAEDRNDAEASALAAAAAAASAAHKANRQGVRHFCRAIAAHAPWLRRSKRFPAATDADQGDAATETATETATAAKAARAATATEAAAASSCETCGSADGGGAVIIRMSLYASRSLPPISSSSRSTSSSSSFIRGGGYTQQLPERQLPALREGQSVASTRLFCCVAEALRGSQAAASAALSLQQQLSAVLAEARARQLLFRKTLRRLLEPPSCEQQQLPQPPLTRLQLSLLLSAGGGVLSLPCTLSEEQRADILQLLLRRVFSAAAAAPAAKATERQIRKLARLGALWSCGFSVADLRCLVSAAVSSCMQQQLRSGGAGSKGSSKGSDNTCSECSGSKCSKCSGNKNGMLSAANLREALLSVCPSAVRLMHVGAVQRVFPPLSSPQNAEDNELFANSAGSPSSAARLTYFTYTRSRSCSDTSGYSDTCSSSDASGRASDESSSDGEQLSSRRQCSRTRCWCGSCRLRTSFGLAAVIGQRLLVRRLRNEVIEPFKRRIRQLSDAAALPHAELATTPLGYILEGPAGAGKSFICGCIAHSAGAIFVRVSAADLLRKEVAAADKQLLRIFASLRSCIPAVLLIEDIDILCSSDGSSKVAGTLLQQLDEIALSRAFSREEGSRRAAAGVLLLATARDATRIDSRLLVPHRLGGIFTLEGSSGSSSSDVASAVAAAAALLQRCLIGRCSPSIRRRDLRQLMHELVSYSRQDPSEVARGEVEPLSASLCVSLCQEAAVAAVRRQ</sequence>
<evidence type="ECO:0000313" key="5">
    <source>
        <dbReference type="Proteomes" id="UP000515125"/>
    </source>
</evidence>
<dbReference type="SUPFAM" id="SSF52540">
    <property type="entry name" value="P-loop containing nucleoside triphosphate hydrolases"/>
    <property type="match status" value="1"/>
</dbReference>
<feature type="region of interest" description="Disordered" evidence="3">
    <location>
        <begin position="315"/>
        <end position="335"/>
    </location>
</feature>
<keyword evidence="2" id="KW-0067">ATP-binding</keyword>
<dbReference type="PANTHER" id="PTHR23077">
    <property type="entry name" value="AAA-FAMILY ATPASE"/>
    <property type="match status" value="1"/>
</dbReference>
<evidence type="ECO:0000256" key="3">
    <source>
        <dbReference type="SAM" id="MobiDB-lite"/>
    </source>
</evidence>
<dbReference type="GO" id="GO:0016887">
    <property type="term" value="F:ATP hydrolysis activity"/>
    <property type="evidence" value="ECO:0007669"/>
    <property type="project" value="InterPro"/>
</dbReference>
<feature type="non-terminal residue" evidence="6">
    <location>
        <position position="936"/>
    </location>
</feature>
<gene>
    <name evidence="6" type="primary">LOC113147254</name>
</gene>
<dbReference type="GeneID" id="113147254"/>
<evidence type="ECO:0000256" key="2">
    <source>
        <dbReference type="ARBA" id="ARBA00022840"/>
    </source>
</evidence>
<proteinExistence type="predicted"/>
<feature type="compositionally biased region" description="Low complexity" evidence="3">
    <location>
        <begin position="315"/>
        <end position="329"/>
    </location>
</feature>
<reference evidence="6" key="1">
    <citation type="submission" date="2025-08" db="UniProtKB">
        <authorList>
            <consortium name="RefSeq"/>
        </authorList>
    </citation>
    <scope>IDENTIFICATION</scope>
</reference>
<dbReference type="InterPro" id="IPR003593">
    <property type="entry name" value="AAA+_ATPase"/>
</dbReference>